<protein>
    <recommendedName>
        <fullName evidence="4">DUF190 domain-containing protein</fullName>
    </recommendedName>
</protein>
<dbReference type="Proteomes" id="UP001143370">
    <property type="component" value="Unassembled WGS sequence"/>
</dbReference>
<gene>
    <name evidence="2" type="ORF">GCM10017643_38830</name>
</gene>
<reference evidence="2" key="2">
    <citation type="submission" date="2023-01" db="EMBL/GenBank/DDBJ databases">
        <authorList>
            <person name="Sun Q."/>
            <person name="Evtushenko L."/>
        </authorList>
    </citation>
    <scope>NUCLEOTIDE SEQUENCE</scope>
    <source>
        <strain evidence="2">VKM B-2484</strain>
    </source>
</reference>
<dbReference type="InterPro" id="IPR015867">
    <property type="entry name" value="N-reg_PII/ATP_PRibTrfase_C"/>
</dbReference>
<evidence type="ECO:0008006" key="4">
    <source>
        <dbReference type="Google" id="ProtNLM"/>
    </source>
</evidence>
<evidence type="ECO:0000256" key="1">
    <source>
        <dbReference type="ARBA" id="ARBA00010554"/>
    </source>
</evidence>
<comment type="caution">
    <text evidence="2">The sequence shown here is derived from an EMBL/GenBank/DDBJ whole genome shotgun (WGS) entry which is preliminary data.</text>
</comment>
<evidence type="ECO:0000313" key="3">
    <source>
        <dbReference type="Proteomes" id="UP001143370"/>
    </source>
</evidence>
<dbReference type="InterPro" id="IPR003793">
    <property type="entry name" value="UPF0166"/>
</dbReference>
<dbReference type="SUPFAM" id="SSF54913">
    <property type="entry name" value="GlnB-like"/>
    <property type="match status" value="1"/>
</dbReference>
<proteinExistence type="inferred from homology"/>
<dbReference type="Gene3D" id="3.30.70.120">
    <property type="match status" value="1"/>
</dbReference>
<dbReference type="InterPro" id="IPR011322">
    <property type="entry name" value="N-reg_PII-like_a/b"/>
</dbReference>
<organism evidence="2 3">
    <name type="scientific">Ancylobacter dichloromethanicus</name>
    <dbReference type="NCBI Taxonomy" id="518825"/>
    <lineage>
        <taxon>Bacteria</taxon>
        <taxon>Pseudomonadati</taxon>
        <taxon>Pseudomonadota</taxon>
        <taxon>Alphaproteobacteria</taxon>
        <taxon>Hyphomicrobiales</taxon>
        <taxon>Xanthobacteraceae</taxon>
        <taxon>Ancylobacter</taxon>
    </lineage>
</organism>
<name>A0A9W6N152_9HYPH</name>
<evidence type="ECO:0000313" key="2">
    <source>
        <dbReference type="EMBL" id="GLK73765.1"/>
    </source>
</evidence>
<dbReference type="EMBL" id="BSFJ01000033">
    <property type="protein sequence ID" value="GLK73765.1"/>
    <property type="molecule type" value="Genomic_DNA"/>
</dbReference>
<dbReference type="PANTHER" id="PTHR35983:SF1">
    <property type="entry name" value="UPF0166 PROTEIN TM_0021"/>
    <property type="match status" value="1"/>
</dbReference>
<reference evidence="2" key="1">
    <citation type="journal article" date="2014" name="Int. J. Syst. Evol. Microbiol.">
        <title>Complete genome sequence of Corynebacterium casei LMG S-19264T (=DSM 44701T), isolated from a smear-ripened cheese.</title>
        <authorList>
            <consortium name="US DOE Joint Genome Institute (JGI-PGF)"/>
            <person name="Walter F."/>
            <person name="Albersmeier A."/>
            <person name="Kalinowski J."/>
            <person name="Ruckert C."/>
        </authorList>
    </citation>
    <scope>NUCLEOTIDE SEQUENCE</scope>
    <source>
        <strain evidence="2">VKM B-2484</strain>
    </source>
</reference>
<dbReference type="Pfam" id="PF02641">
    <property type="entry name" value="DUF190"/>
    <property type="match status" value="1"/>
</dbReference>
<dbReference type="PANTHER" id="PTHR35983">
    <property type="entry name" value="UPF0166 PROTEIN TM_0021"/>
    <property type="match status" value="1"/>
</dbReference>
<sequence length="128" mass="14042">MKQPVQATLLRIFTDETARGDEQPLFEEIVRKAQDAHLAGATVLRGPLGFGRSGVLHTEKILRLSYDLPVVIEIIDSDEKIQEFLPQLASFEDCVVTLADVQMFRLDRAETAGSSPSHAAGRPPTIGD</sequence>
<accession>A0A9W6N152</accession>
<dbReference type="RefSeq" id="WP_213376004.1">
    <property type="nucleotide sequence ID" value="NZ_BSFJ01000033.1"/>
</dbReference>
<dbReference type="AlphaFoldDB" id="A0A9W6N152"/>
<keyword evidence="3" id="KW-1185">Reference proteome</keyword>
<comment type="similarity">
    <text evidence="1">Belongs to the UPF0166 family.</text>
</comment>